<evidence type="ECO:0000259" key="5">
    <source>
        <dbReference type="PROSITE" id="PS51379"/>
    </source>
</evidence>
<dbReference type="InterPro" id="IPR017896">
    <property type="entry name" value="4Fe4S_Fe-S-bd"/>
</dbReference>
<keyword evidence="1 4" id="KW-0479">Metal-binding</keyword>
<organism evidence="6">
    <name type="scientific">uncultured Alphaproteobacteria bacterium</name>
    <dbReference type="NCBI Taxonomy" id="91750"/>
    <lineage>
        <taxon>Bacteria</taxon>
        <taxon>Pseudomonadati</taxon>
        <taxon>Pseudomonadota</taxon>
        <taxon>Alphaproteobacteria</taxon>
        <taxon>environmental samples</taxon>
    </lineage>
</organism>
<sequence length="64" mass="6549">MAMKIDKDACVACGECEAVCPNGAISPSKGVYVVDPAKCTECKGEADAPQCMEACPDGCIDYAA</sequence>
<evidence type="ECO:0000256" key="2">
    <source>
        <dbReference type="ARBA" id="ARBA00023004"/>
    </source>
</evidence>
<name>A0A212K5J9_9PROT</name>
<protein>
    <recommendedName>
        <fullName evidence="4">Ferredoxin</fullName>
    </recommendedName>
</protein>
<proteinExistence type="predicted"/>
<dbReference type="SUPFAM" id="SSF54862">
    <property type="entry name" value="4Fe-4S ferredoxins"/>
    <property type="match status" value="1"/>
</dbReference>
<evidence type="ECO:0000256" key="1">
    <source>
        <dbReference type="ARBA" id="ARBA00022723"/>
    </source>
</evidence>
<keyword evidence="4" id="KW-0249">Electron transport</keyword>
<feature type="domain" description="4Fe-4S ferredoxin-type" evidence="5">
    <location>
        <begin position="1"/>
        <end position="30"/>
    </location>
</feature>
<dbReference type="PRINTS" id="PR00352">
    <property type="entry name" value="3FE4SFRDOXIN"/>
</dbReference>
<accession>A0A212K5J9</accession>
<dbReference type="GO" id="GO:0005506">
    <property type="term" value="F:iron ion binding"/>
    <property type="evidence" value="ECO:0007669"/>
    <property type="project" value="UniProtKB-UniRule"/>
</dbReference>
<dbReference type="GO" id="GO:0009055">
    <property type="term" value="F:electron transfer activity"/>
    <property type="evidence" value="ECO:0007669"/>
    <property type="project" value="UniProtKB-UniRule"/>
</dbReference>
<dbReference type="InterPro" id="IPR001080">
    <property type="entry name" value="3Fe4S_ferredoxin"/>
</dbReference>
<evidence type="ECO:0000313" key="6">
    <source>
        <dbReference type="EMBL" id="SBW06887.1"/>
    </source>
</evidence>
<feature type="domain" description="4Fe-4S ferredoxin-type" evidence="5">
    <location>
        <begin position="32"/>
        <end position="64"/>
    </location>
</feature>
<dbReference type="Gene3D" id="3.30.70.20">
    <property type="match status" value="1"/>
</dbReference>
<evidence type="ECO:0000256" key="4">
    <source>
        <dbReference type="RuleBase" id="RU368020"/>
    </source>
</evidence>
<gene>
    <name evidence="6" type="primary">fdxN</name>
    <name evidence="6" type="ORF">KL86APRO_12169</name>
</gene>
<dbReference type="GO" id="GO:0051536">
    <property type="term" value="F:iron-sulfur cluster binding"/>
    <property type="evidence" value="ECO:0007669"/>
    <property type="project" value="UniProtKB-KW"/>
</dbReference>
<evidence type="ECO:0000256" key="3">
    <source>
        <dbReference type="ARBA" id="ARBA00023014"/>
    </source>
</evidence>
<comment type="function">
    <text evidence="4">Ferredoxins are iron-sulfur proteins that transfer electrons in a wide variety of metabolic reactions.</text>
</comment>
<dbReference type="PROSITE" id="PS51379">
    <property type="entry name" value="4FE4S_FER_2"/>
    <property type="match status" value="2"/>
</dbReference>
<reference evidence="6" key="1">
    <citation type="submission" date="2016-04" db="EMBL/GenBank/DDBJ databases">
        <authorList>
            <person name="Evans L.H."/>
            <person name="Alamgir A."/>
            <person name="Owens N."/>
            <person name="Weber N.D."/>
            <person name="Virtaneva K."/>
            <person name="Barbian K."/>
            <person name="Babar A."/>
            <person name="Rosenke K."/>
        </authorList>
    </citation>
    <scope>NUCLEOTIDE SEQUENCE</scope>
    <source>
        <strain evidence="6">86</strain>
    </source>
</reference>
<keyword evidence="3 4" id="KW-0411">Iron-sulfur</keyword>
<dbReference type="AlphaFoldDB" id="A0A212K5J9"/>
<keyword evidence="2 4" id="KW-0408">Iron</keyword>
<dbReference type="InterPro" id="IPR017900">
    <property type="entry name" value="4Fe4S_Fe_S_CS"/>
</dbReference>
<keyword evidence="4" id="KW-0813">Transport</keyword>
<dbReference type="Pfam" id="PF00037">
    <property type="entry name" value="Fer4"/>
    <property type="match status" value="1"/>
</dbReference>
<dbReference type="PROSITE" id="PS00198">
    <property type="entry name" value="4FE4S_FER_1"/>
    <property type="match status" value="1"/>
</dbReference>
<dbReference type="EMBL" id="FLUO01000001">
    <property type="protein sequence ID" value="SBW06887.1"/>
    <property type="molecule type" value="Genomic_DNA"/>
</dbReference>